<dbReference type="InterPro" id="IPR037767">
    <property type="entry name" value="C2A_Mug190-like"/>
</dbReference>
<evidence type="ECO:0000256" key="12">
    <source>
        <dbReference type="SAM" id="Phobius"/>
    </source>
</evidence>
<keyword evidence="7 12" id="KW-1133">Transmembrane helix</keyword>
<evidence type="ECO:0000256" key="2">
    <source>
        <dbReference type="ARBA" id="ARBA00022448"/>
    </source>
</evidence>
<feature type="compositionally biased region" description="Basic and acidic residues" evidence="11">
    <location>
        <begin position="426"/>
        <end position="448"/>
    </location>
</feature>
<evidence type="ECO:0000256" key="7">
    <source>
        <dbReference type="ARBA" id="ARBA00022989"/>
    </source>
</evidence>
<keyword evidence="6" id="KW-0256">Endoplasmic reticulum</keyword>
<comment type="caution">
    <text evidence="15">The sequence shown here is derived from an EMBL/GenBank/DDBJ whole genome shotgun (WGS) entry which is preliminary data.</text>
</comment>
<evidence type="ECO:0000256" key="5">
    <source>
        <dbReference type="ARBA" id="ARBA00022737"/>
    </source>
</evidence>
<dbReference type="SUPFAM" id="SSF49562">
    <property type="entry name" value="C2 domain (Calcium/lipid-binding domain, CaLB)"/>
    <property type="match status" value="2"/>
</dbReference>
<gene>
    <name evidence="15" type="ORF">EJ08DRAFT_731760</name>
</gene>
<keyword evidence="5" id="KW-0677">Repeat</keyword>
<accession>A0A9P4U1Y0</accession>
<feature type="compositionally biased region" description="Basic and acidic residues" evidence="11">
    <location>
        <begin position="187"/>
        <end position="207"/>
    </location>
</feature>
<dbReference type="Pfam" id="PF25331">
    <property type="entry name" value="C2_Mug190_3rd"/>
    <property type="match status" value="1"/>
</dbReference>
<evidence type="ECO:0000256" key="3">
    <source>
        <dbReference type="ARBA" id="ARBA00022553"/>
    </source>
</evidence>
<feature type="transmembrane region" description="Helical" evidence="12">
    <location>
        <begin position="230"/>
        <end position="247"/>
    </location>
</feature>
<keyword evidence="8" id="KW-0445">Lipid transport</keyword>
<feature type="compositionally biased region" description="Basic and acidic residues" evidence="11">
    <location>
        <begin position="67"/>
        <end position="76"/>
    </location>
</feature>
<proteinExistence type="predicted"/>
<organism evidence="15 16">
    <name type="scientific">Tothia fuscella</name>
    <dbReference type="NCBI Taxonomy" id="1048955"/>
    <lineage>
        <taxon>Eukaryota</taxon>
        <taxon>Fungi</taxon>
        <taxon>Dikarya</taxon>
        <taxon>Ascomycota</taxon>
        <taxon>Pezizomycotina</taxon>
        <taxon>Dothideomycetes</taxon>
        <taxon>Pleosporomycetidae</taxon>
        <taxon>Venturiales</taxon>
        <taxon>Cylindrosympodiaceae</taxon>
        <taxon>Tothia</taxon>
    </lineage>
</organism>
<feature type="domain" description="C2" evidence="13">
    <location>
        <begin position="804"/>
        <end position="940"/>
    </location>
</feature>
<dbReference type="GO" id="GO:0008289">
    <property type="term" value="F:lipid binding"/>
    <property type="evidence" value="ECO:0007669"/>
    <property type="project" value="UniProtKB-KW"/>
</dbReference>
<evidence type="ECO:0000259" key="14">
    <source>
        <dbReference type="PROSITE" id="PS51847"/>
    </source>
</evidence>
<feature type="transmembrane region" description="Helical" evidence="12">
    <location>
        <begin position="268"/>
        <end position="291"/>
    </location>
</feature>
<evidence type="ECO:0000256" key="8">
    <source>
        <dbReference type="ARBA" id="ARBA00023055"/>
    </source>
</evidence>
<dbReference type="InterPro" id="IPR031468">
    <property type="entry name" value="SMP_LBD"/>
</dbReference>
<feature type="compositionally biased region" description="Basic residues" evidence="11">
    <location>
        <begin position="129"/>
        <end position="138"/>
    </location>
</feature>
<dbReference type="PANTHER" id="PTHR47348:SF2">
    <property type="entry name" value="MEIOTICALLY UP-REGULATED 190 PROTEIN"/>
    <property type="match status" value="1"/>
</dbReference>
<evidence type="ECO:0000256" key="4">
    <source>
        <dbReference type="ARBA" id="ARBA00022692"/>
    </source>
</evidence>
<dbReference type="GO" id="GO:0006869">
    <property type="term" value="P:lipid transport"/>
    <property type="evidence" value="ECO:0007669"/>
    <property type="project" value="UniProtKB-KW"/>
</dbReference>
<feature type="compositionally biased region" description="Low complexity" evidence="11">
    <location>
        <begin position="1142"/>
        <end position="1151"/>
    </location>
</feature>
<evidence type="ECO:0000313" key="16">
    <source>
        <dbReference type="Proteomes" id="UP000800235"/>
    </source>
</evidence>
<evidence type="ECO:0000256" key="1">
    <source>
        <dbReference type="ARBA" id="ARBA00004586"/>
    </source>
</evidence>
<dbReference type="PROSITE" id="PS50004">
    <property type="entry name" value="C2"/>
    <property type="match status" value="2"/>
</dbReference>
<dbReference type="SMART" id="SM00239">
    <property type="entry name" value="C2"/>
    <property type="match status" value="2"/>
</dbReference>
<keyword evidence="4 12" id="KW-0812">Transmembrane</keyword>
<feature type="compositionally biased region" description="Basic and acidic residues" evidence="11">
    <location>
        <begin position="1153"/>
        <end position="1185"/>
    </location>
</feature>
<dbReference type="CDD" id="cd04052">
    <property type="entry name" value="C2B_Tricalbin-like"/>
    <property type="match status" value="1"/>
</dbReference>
<feature type="domain" description="SMP-LTD" evidence="14">
    <location>
        <begin position="323"/>
        <end position="591"/>
    </location>
</feature>
<dbReference type="GO" id="GO:0005789">
    <property type="term" value="C:endoplasmic reticulum membrane"/>
    <property type="evidence" value="ECO:0007669"/>
    <property type="project" value="UniProtKB-SubCell"/>
</dbReference>
<evidence type="ECO:0000256" key="6">
    <source>
        <dbReference type="ARBA" id="ARBA00022824"/>
    </source>
</evidence>
<dbReference type="InterPro" id="IPR057349">
    <property type="entry name" value="C2_Mug190_3rd"/>
</dbReference>
<dbReference type="CDD" id="cd04041">
    <property type="entry name" value="C2A_fungal"/>
    <property type="match status" value="1"/>
</dbReference>
<evidence type="ECO:0000259" key="13">
    <source>
        <dbReference type="PROSITE" id="PS50004"/>
    </source>
</evidence>
<dbReference type="PANTHER" id="PTHR47348">
    <property type="entry name" value="MEIOTICALLY UP-REGULATED GENE 190 PROTEIN"/>
    <property type="match status" value="1"/>
</dbReference>
<feature type="compositionally biased region" description="Acidic residues" evidence="11">
    <location>
        <begin position="449"/>
        <end position="462"/>
    </location>
</feature>
<keyword evidence="16" id="KW-1185">Reference proteome</keyword>
<feature type="region of interest" description="Disordered" evidence="11">
    <location>
        <begin position="778"/>
        <end position="797"/>
    </location>
</feature>
<dbReference type="InterPro" id="IPR037765">
    <property type="entry name" value="C2B_Tricalbin"/>
</dbReference>
<comment type="subcellular location">
    <subcellularLocation>
        <location evidence="1">Endoplasmic reticulum membrane</location>
    </subcellularLocation>
</comment>
<protein>
    <recommendedName>
        <fullName evidence="17">Meiotically up-regulated gene 190 protein</fullName>
    </recommendedName>
</protein>
<name>A0A9P4U1Y0_9PEZI</name>
<keyword evidence="2" id="KW-0813">Transport</keyword>
<dbReference type="EMBL" id="MU007021">
    <property type="protein sequence ID" value="KAF2433433.1"/>
    <property type="molecule type" value="Genomic_DNA"/>
</dbReference>
<dbReference type="Gene3D" id="2.60.40.150">
    <property type="entry name" value="C2 domain"/>
    <property type="match status" value="2"/>
</dbReference>
<reference evidence="15" key="1">
    <citation type="journal article" date="2020" name="Stud. Mycol.">
        <title>101 Dothideomycetes genomes: a test case for predicting lifestyles and emergence of pathogens.</title>
        <authorList>
            <person name="Haridas S."/>
            <person name="Albert R."/>
            <person name="Binder M."/>
            <person name="Bloem J."/>
            <person name="Labutti K."/>
            <person name="Salamov A."/>
            <person name="Andreopoulos B."/>
            <person name="Baker S."/>
            <person name="Barry K."/>
            <person name="Bills G."/>
            <person name="Bluhm B."/>
            <person name="Cannon C."/>
            <person name="Castanera R."/>
            <person name="Culley D."/>
            <person name="Daum C."/>
            <person name="Ezra D."/>
            <person name="Gonzalez J."/>
            <person name="Henrissat B."/>
            <person name="Kuo A."/>
            <person name="Liang C."/>
            <person name="Lipzen A."/>
            <person name="Lutzoni F."/>
            <person name="Magnuson J."/>
            <person name="Mondo S."/>
            <person name="Nolan M."/>
            <person name="Ohm R."/>
            <person name="Pangilinan J."/>
            <person name="Park H.-J."/>
            <person name="Ramirez L."/>
            <person name="Alfaro M."/>
            <person name="Sun H."/>
            <person name="Tritt A."/>
            <person name="Yoshinaga Y."/>
            <person name="Zwiers L.-H."/>
            <person name="Turgeon B."/>
            <person name="Goodwin S."/>
            <person name="Spatafora J."/>
            <person name="Crous P."/>
            <person name="Grigoriev I."/>
        </authorList>
    </citation>
    <scope>NUCLEOTIDE SEQUENCE</scope>
    <source>
        <strain evidence="15">CBS 130266</strain>
    </source>
</reference>
<keyword evidence="3" id="KW-0597">Phosphoprotein</keyword>
<evidence type="ECO:0000256" key="9">
    <source>
        <dbReference type="ARBA" id="ARBA00023121"/>
    </source>
</evidence>
<sequence length="1238" mass="138843">MSGVDDANQQRRKFKSPYTPSNPIPTIQHYRKEKKEREDQAGTGASTGEEDERSRKEKAQDAYTSWKEGDKPHAQEGNDVYPTENKNVKRQPHSGDEGQTDEDEDEEEEAKKEFEDTSEAVDASLDPKAKRKNMKHRKGDGAERDVTDPVTHLPVTVHDFTGKNLDDAPDNLAPARTTTGLSGPGEKSSEELKKDAYESSKSHKGMERLFPPPNYGAVGAEIASIHSKSLTIGLGLVMANMIGLVLLEKRFGLGSRIESSDFRRDSAGRTVSSAIIILLGAALGGLTIWGAREWASKKVKDVWERHVWEAERQEGKALSKDEVAESTQWLNELLASVWPLINPDLFISLADTLEDVMQASLPKLVRMISVEDIGQGSEALRILGIRWLPTGAATKSVDSDGKLKKNKKNDPQNSDRSVPGQGEIQDASKENKKDDPSTSDKNDEKREQEEESDENIAEGMEAEEGDFVNMEVAFSYRARPQGKGMRTRAKNAHLYLAFYLPGGIKFPVWVEMRGLVGVMRLRLQLTPDPPFFSLCTLTFLGQPKVDMSCVPLTKKGLNIMDLPLISNFVQSAVDAAMAEYVAPKSLTLDLKDMLIGDDFKKDTAARGILVVRIKKAFDFKEGDAGILMLKDGSADAYVTVGWAKFGKPVWSTRVIESDMNPYWEETAYMLVTAAELNVRERLRVQLWDSDRTTADDDLGRIEVDLKDLMQDDRSNGKMWDRQDGFRALKAGEGMPGKLDWSVGYYSKTRIHDDQLAQQTSDPDVKNIDNLKRKVNVESERKLREAKHDESGEIEQQKAQDFKEREDQLIISTPPPAHYPSGVLSIVVHQITGLELEAINKGQVAKNENAADEQEEGEDLPSAYCIIILNHNKVFRTRTKPKNGKPFFNAGCEKFIRDWRTAEVIIAVRDARIHEDDALLGVVTLPLKELFKDRSQTNDIYPLAGGVGYGKCRVSMVFRSVQLQVPKELLGWEYGTLDIKSSIRGTIHDNKIDGLRIKARTSLGRGKFYSDGQGSWKTKKDTNIRLPVQKRYSSTLILEFRSNSALLDKTPAFAILWLKDIPDEEERTVQLTVWRGDLKKAEANAIEDCGEKVGEVELTLTLYRGLSGYHNNLASKDTNIADIMEILDCANDVNDTEDTDLGSSPDTDSSISSDEEKKDKKAVDRRRSSMEENGKRGTIDQFKDYKVHSKQLHRKNRGLMQWKAPRTLQWMKNKVAHGEQRVEDLFKHGQKEPGIQTEA</sequence>
<dbReference type="AlphaFoldDB" id="A0A9P4U1Y0"/>
<feature type="domain" description="C2" evidence="13">
    <location>
        <begin position="589"/>
        <end position="720"/>
    </location>
</feature>
<dbReference type="GO" id="GO:0061817">
    <property type="term" value="P:endoplasmic reticulum-plasma membrane tethering"/>
    <property type="evidence" value="ECO:0007669"/>
    <property type="project" value="InterPro"/>
</dbReference>
<feature type="region of interest" description="Disordered" evidence="11">
    <location>
        <begin position="394"/>
        <end position="462"/>
    </location>
</feature>
<evidence type="ECO:0000256" key="11">
    <source>
        <dbReference type="SAM" id="MobiDB-lite"/>
    </source>
</evidence>
<dbReference type="Pfam" id="PF25669">
    <property type="entry name" value="SMP_MUG190-like"/>
    <property type="match status" value="2"/>
</dbReference>
<dbReference type="InterPro" id="IPR035892">
    <property type="entry name" value="C2_domain_sf"/>
</dbReference>
<dbReference type="OrthoDB" id="419768at2759"/>
<dbReference type="CDD" id="cd21676">
    <property type="entry name" value="SMP_Mug190"/>
    <property type="match status" value="1"/>
</dbReference>
<evidence type="ECO:0000313" key="15">
    <source>
        <dbReference type="EMBL" id="KAF2433433.1"/>
    </source>
</evidence>
<feature type="region of interest" description="Disordered" evidence="11">
    <location>
        <begin position="1135"/>
        <end position="1185"/>
    </location>
</feature>
<feature type="compositionally biased region" description="Acidic residues" evidence="11">
    <location>
        <begin position="98"/>
        <end position="108"/>
    </location>
</feature>
<dbReference type="Pfam" id="PF00168">
    <property type="entry name" value="C2"/>
    <property type="match status" value="2"/>
</dbReference>
<evidence type="ECO:0000256" key="10">
    <source>
        <dbReference type="ARBA" id="ARBA00023136"/>
    </source>
</evidence>
<dbReference type="PROSITE" id="PS51847">
    <property type="entry name" value="SMP"/>
    <property type="match status" value="1"/>
</dbReference>
<dbReference type="InterPro" id="IPR000008">
    <property type="entry name" value="C2_dom"/>
</dbReference>
<feature type="region of interest" description="Disordered" evidence="11">
    <location>
        <begin position="1"/>
        <end position="208"/>
    </location>
</feature>
<evidence type="ECO:0008006" key="17">
    <source>
        <dbReference type="Google" id="ProtNLM"/>
    </source>
</evidence>
<dbReference type="Proteomes" id="UP000800235">
    <property type="component" value="Unassembled WGS sequence"/>
</dbReference>
<keyword evidence="10 12" id="KW-0472">Membrane</keyword>
<keyword evidence="9" id="KW-0446">Lipid-binding</keyword>